<keyword evidence="3" id="KW-1185">Reference proteome</keyword>
<dbReference type="PANTHER" id="PTHR39474:SF1">
    <property type="entry name" value="FUNGAL SPECIFIC TRANSCRIPTION FACTOR"/>
    <property type="match status" value="1"/>
</dbReference>
<reference evidence="3" key="1">
    <citation type="journal article" date="2014" name="Proc. Natl. Acad. Sci. U.S.A.">
        <title>Extensive sampling of basidiomycete genomes demonstrates inadequacy of the white-rot/brown-rot paradigm for wood decay fungi.</title>
        <authorList>
            <person name="Riley R."/>
            <person name="Salamov A.A."/>
            <person name="Brown D.W."/>
            <person name="Nagy L.G."/>
            <person name="Floudas D."/>
            <person name="Held B.W."/>
            <person name="Levasseur A."/>
            <person name="Lombard V."/>
            <person name="Morin E."/>
            <person name="Otillar R."/>
            <person name="Lindquist E.A."/>
            <person name="Sun H."/>
            <person name="LaButti K.M."/>
            <person name="Schmutz J."/>
            <person name="Jabbour D."/>
            <person name="Luo H."/>
            <person name="Baker S.E."/>
            <person name="Pisabarro A.G."/>
            <person name="Walton J.D."/>
            <person name="Blanchette R.A."/>
            <person name="Henrissat B."/>
            <person name="Martin F."/>
            <person name="Cullen D."/>
            <person name="Hibbett D.S."/>
            <person name="Grigoriev I.V."/>
        </authorList>
    </citation>
    <scope>NUCLEOTIDE SEQUENCE [LARGE SCALE GENOMIC DNA]</scope>
    <source>
        <strain evidence="3">CBS 339.88</strain>
    </source>
</reference>
<feature type="compositionally biased region" description="Pro residues" evidence="1">
    <location>
        <begin position="10"/>
        <end position="20"/>
    </location>
</feature>
<protein>
    <submittedName>
        <fullName evidence="2">Uncharacterized protein</fullName>
    </submittedName>
</protein>
<dbReference type="HOGENOM" id="CLU_2026901_0_0_1"/>
<dbReference type="OrthoDB" id="4590138at2759"/>
<feature type="compositionally biased region" description="Basic and acidic residues" evidence="1">
    <location>
        <begin position="75"/>
        <end position="86"/>
    </location>
</feature>
<dbReference type="Proteomes" id="UP000027222">
    <property type="component" value="Unassembled WGS sequence"/>
</dbReference>
<feature type="region of interest" description="Disordered" evidence="1">
    <location>
        <begin position="75"/>
        <end position="103"/>
    </location>
</feature>
<feature type="region of interest" description="Disordered" evidence="1">
    <location>
        <begin position="1"/>
        <end position="42"/>
    </location>
</feature>
<dbReference type="PANTHER" id="PTHR39474">
    <property type="entry name" value="UNNAMED PRODUCT"/>
    <property type="match status" value="1"/>
</dbReference>
<name>A0A067ST46_GALM3</name>
<proteinExistence type="predicted"/>
<dbReference type="STRING" id="685588.A0A067ST46"/>
<dbReference type="EMBL" id="KL142384">
    <property type="protein sequence ID" value="KDR74051.1"/>
    <property type="molecule type" value="Genomic_DNA"/>
</dbReference>
<gene>
    <name evidence="2" type="ORF">GALMADRAFT_250778</name>
</gene>
<evidence type="ECO:0000313" key="2">
    <source>
        <dbReference type="EMBL" id="KDR74051.1"/>
    </source>
</evidence>
<dbReference type="AlphaFoldDB" id="A0A067ST46"/>
<evidence type="ECO:0000256" key="1">
    <source>
        <dbReference type="SAM" id="MobiDB-lite"/>
    </source>
</evidence>
<accession>A0A067ST46</accession>
<sequence length="122" mass="13557">MDDNENPATLPLPAPAPGPSRPAATQPDKMNKLGPVEVNNDGTLSRVEGWSKMADYERERTLRVLSARNKLRMGDERKKFRDRRASEASATGSGSGLREPPVPILEASEYWTPLCFHLKEEP</sequence>
<evidence type="ECO:0000313" key="3">
    <source>
        <dbReference type="Proteomes" id="UP000027222"/>
    </source>
</evidence>
<organism evidence="2 3">
    <name type="scientific">Galerina marginata (strain CBS 339.88)</name>
    <dbReference type="NCBI Taxonomy" id="685588"/>
    <lineage>
        <taxon>Eukaryota</taxon>
        <taxon>Fungi</taxon>
        <taxon>Dikarya</taxon>
        <taxon>Basidiomycota</taxon>
        <taxon>Agaricomycotina</taxon>
        <taxon>Agaricomycetes</taxon>
        <taxon>Agaricomycetidae</taxon>
        <taxon>Agaricales</taxon>
        <taxon>Agaricineae</taxon>
        <taxon>Strophariaceae</taxon>
        <taxon>Galerina</taxon>
    </lineage>
</organism>